<gene>
    <name evidence="2" type="ORF">ACFQKD_17160</name>
</gene>
<evidence type="ECO:0000313" key="2">
    <source>
        <dbReference type="EMBL" id="MFC7099039.1"/>
    </source>
</evidence>
<proteinExistence type="predicted"/>
<comment type="caution">
    <text evidence="2">The sequence shown here is derived from an EMBL/GenBank/DDBJ whole genome shotgun (WGS) entry which is preliminary data.</text>
</comment>
<evidence type="ECO:0000313" key="3">
    <source>
        <dbReference type="Proteomes" id="UP001596388"/>
    </source>
</evidence>
<keyword evidence="1" id="KW-0472">Membrane</keyword>
<organism evidence="2 3">
    <name type="scientific">Halobaculum marinum</name>
    <dbReference type="NCBI Taxonomy" id="3031996"/>
    <lineage>
        <taxon>Archaea</taxon>
        <taxon>Methanobacteriati</taxon>
        <taxon>Methanobacteriota</taxon>
        <taxon>Stenosarchaea group</taxon>
        <taxon>Halobacteria</taxon>
        <taxon>Halobacteriales</taxon>
        <taxon>Haloferacaceae</taxon>
        <taxon>Halobaculum</taxon>
    </lineage>
</organism>
<dbReference type="Proteomes" id="UP001596388">
    <property type="component" value="Unassembled WGS sequence"/>
</dbReference>
<dbReference type="RefSeq" id="WP_276239602.1">
    <property type="nucleotide sequence ID" value="NZ_CP119990.1"/>
</dbReference>
<keyword evidence="1" id="KW-0812">Transmembrane</keyword>
<reference evidence="2 3" key="1">
    <citation type="journal article" date="2019" name="Int. J. Syst. Evol. Microbiol.">
        <title>The Global Catalogue of Microorganisms (GCM) 10K type strain sequencing project: providing services to taxonomists for standard genome sequencing and annotation.</title>
        <authorList>
            <consortium name="The Broad Institute Genomics Platform"/>
            <consortium name="The Broad Institute Genome Sequencing Center for Infectious Disease"/>
            <person name="Wu L."/>
            <person name="Ma J."/>
        </authorList>
    </citation>
    <scope>NUCLEOTIDE SEQUENCE [LARGE SCALE GENOMIC DNA]</scope>
    <source>
        <strain evidence="2 3">DT55</strain>
    </source>
</reference>
<keyword evidence="3" id="KW-1185">Reference proteome</keyword>
<evidence type="ECO:0000256" key="1">
    <source>
        <dbReference type="SAM" id="Phobius"/>
    </source>
</evidence>
<dbReference type="GeneID" id="79271574"/>
<sequence length="55" mass="6304">MNSVHKQVGDEYPAEGRFRLWRRQLRLLVAPRFAGDLGTTWVAFVLFDGDTPVDV</sequence>
<name>A0ABD5WZQ3_9EURY</name>
<accession>A0ABD5WZQ3</accession>
<dbReference type="AlphaFoldDB" id="A0ABD5WZQ3"/>
<protein>
    <submittedName>
        <fullName evidence="2">Uncharacterized protein</fullName>
    </submittedName>
</protein>
<dbReference type="EMBL" id="JBHTAG010000004">
    <property type="protein sequence ID" value="MFC7099039.1"/>
    <property type="molecule type" value="Genomic_DNA"/>
</dbReference>
<keyword evidence="1" id="KW-1133">Transmembrane helix</keyword>
<feature type="transmembrane region" description="Helical" evidence="1">
    <location>
        <begin position="27"/>
        <end position="47"/>
    </location>
</feature>